<keyword evidence="1" id="KW-0732">Signal</keyword>
<feature type="domain" description="DinB-like" evidence="2">
    <location>
        <begin position="229"/>
        <end position="360"/>
    </location>
</feature>
<gene>
    <name evidence="3" type="ORF">FHS27_000301</name>
</gene>
<name>A0A7W5DUR7_9BACT</name>
<dbReference type="Proteomes" id="UP000536179">
    <property type="component" value="Unassembled WGS sequence"/>
</dbReference>
<evidence type="ECO:0000259" key="2">
    <source>
        <dbReference type="Pfam" id="PF12867"/>
    </source>
</evidence>
<dbReference type="InterPro" id="IPR024775">
    <property type="entry name" value="DinB-like"/>
</dbReference>
<protein>
    <recommendedName>
        <fullName evidence="2">DinB-like domain-containing protein</fullName>
    </recommendedName>
</protein>
<evidence type="ECO:0000313" key="3">
    <source>
        <dbReference type="EMBL" id="MBB3204537.1"/>
    </source>
</evidence>
<organism evidence="3 4">
    <name type="scientific">Aporhodopirellula rubra</name>
    <dbReference type="NCBI Taxonomy" id="980271"/>
    <lineage>
        <taxon>Bacteria</taxon>
        <taxon>Pseudomonadati</taxon>
        <taxon>Planctomycetota</taxon>
        <taxon>Planctomycetia</taxon>
        <taxon>Pirellulales</taxon>
        <taxon>Pirellulaceae</taxon>
        <taxon>Aporhodopirellula</taxon>
    </lineage>
</organism>
<proteinExistence type="predicted"/>
<dbReference type="RefSeq" id="WP_184300698.1">
    <property type="nucleotide sequence ID" value="NZ_JACHXU010000001.1"/>
</dbReference>
<evidence type="ECO:0000256" key="1">
    <source>
        <dbReference type="SAM" id="SignalP"/>
    </source>
</evidence>
<comment type="caution">
    <text evidence="3">The sequence shown here is derived from an EMBL/GenBank/DDBJ whole genome shotgun (WGS) entry which is preliminary data.</text>
</comment>
<feature type="signal peptide" evidence="1">
    <location>
        <begin position="1"/>
        <end position="20"/>
    </location>
</feature>
<dbReference type="Gene3D" id="1.20.120.450">
    <property type="entry name" value="dinb family like domain"/>
    <property type="match status" value="1"/>
</dbReference>
<reference evidence="3 4" key="1">
    <citation type="submission" date="2020-08" db="EMBL/GenBank/DDBJ databases">
        <title>Genomic Encyclopedia of Type Strains, Phase III (KMG-III): the genomes of soil and plant-associated and newly described type strains.</title>
        <authorList>
            <person name="Whitman W."/>
        </authorList>
    </citation>
    <scope>NUCLEOTIDE SEQUENCE [LARGE SCALE GENOMIC DNA]</scope>
    <source>
        <strain evidence="3 4">CECT 8075</strain>
    </source>
</reference>
<accession>A0A7W5DUR7</accession>
<keyword evidence="4" id="KW-1185">Reference proteome</keyword>
<dbReference type="SUPFAM" id="SSF109854">
    <property type="entry name" value="DinB/YfiT-like putative metalloenzymes"/>
    <property type="match status" value="1"/>
</dbReference>
<sequence>MKLLLFCPLIVWMTSSVLFATEGEPIAVRSWPQGGVSIENQWGLQLAVVPSASGEFASAENVDHVVAVGGDSLDHVLSRLPNEAEVRWSEAVDAPKLDPNAISVRSIDDHTLRIDVDGVCVVVVSGDGTGTFMATEADKRDVDVLVLSNVAAGKINSDPIKMLVQSWHPMFVLPLAIAEGETENPKRATANTFAVAATDVPSGKPTAVLISQTPWEMPGDLADLFEKMEQACSESQDVFAELSVEQLNFKPENGTHTPRWNVEHMMGRQLQFFSQIYHAVDPTIPVMNLNPKQMPPDYEFAHPDWDGSEEARQMQRVSEFCRRFAYLLDGMDVNAKAPGSRWPSLRSLLIQMQRHYGEHTANTVKKFELPGWPQS</sequence>
<evidence type="ECO:0000313" key="4">
    <source>
        <dbReference type="Proteomes" id="UP000536179"/>
    </source>
</evidence>
<dbReference type="Pfam" id="PF12867">
    <property type="entry name" value="DinB_2"/>
    <property type="match status" value="1"/>
</dbReference>
<dbReference type="InterPro" id="IPR034660">
    <property type="entry name" value="DinB/YfiT-like"/>
</dbReference>
<dbReference type="AlphaFoldDB" id="A0A7W5DUR7"/>
<dbReference type="EMBL" id="JACHXU010000001">
    <property type="protein sequence ID" value="MBB3204537.1"/>
    <property type="molecule type" value="Genomic_DNA"/>
</dbReference>
<feature type="chain" id="PRO_5030911157" description="DinB-like domain-containing protein" evidence="1">
    <location>
        <begin position="21"/>
        <end position="375"/>
    </location>
</feature>